<accession>A0A4Q9DWV0</accession>
<organism evidence="3 4">
    <name type="scientific">Paenibacillus thalictri</name>
    <dbReference type="NCBI Taxonomy" id="2527873"/>
    <lineage>
        <taxon>Bacteria</taxon>
        <taxon>Bacillati</taxon>
        <taxon>Bacillota</taxon>
        <taxon>Bacilli</taxon>
        <taxon>Bacillales</taxon>
        <taxon>Paenibacillaceae</taxon>
        <taxon>Paenibacillus</taxon>
    </lineage>
</organism>
<dbReference type="Gene3D" id="3.30.70.60">
    <property type="match status" value="1"/>
</dbReference>
<sequence length="287" mass="30680">MKKLQLAHCSNFLKNPATIIVMIALAGIIVNMMLYSVLIAPQLLEKSSVMSTLANLEGQKQLLDAKPIPAKVTDQDIETLVKQVPVNEESARVVSSLKEIEKSTGATVSNINFGDQKTNQDNLTNILSNAAKQGASAANPGTANSQGSQTSQGQGTGGPQQAPAPVTGAAGQNAAGQGISENNWNVVVTGTYPQVVDFMNRLYQMDRLINIKQWSLRATPAASNTQEPAQSEKMTLNLVLSMYTAAAYAGQFRSLPPLPVNAPEKRQDPTMTNEQFINMLKELAGAK</sequence>
<keyword evidence="2" id="KW-1133">Transmembrane helix</keyword>
<protein>
    <submittedName>
        <fullName evidence="3">Uncharacterized protein</fullName>
    </submittedName>
</protein>
<keyword evidence="4" id="KW-1185">Reference proteome</keyword>
<dbReference type="OrthoDB" id="2582662at2"/>
<feature type="region of interest" description="Disordered" evidence="1">
    <location>
        <begin position="132"/>
        <end position="177"/>
    </location>
</feature>
<proteinExistence type="predicted"/>
<keyword evidence="2" id="KW-0472">Membrane</keyword>
<keyword evidence="2" id="KW-0812">Transmembrane</keyword>
<feature type="compositionally biased region" description="Low complexity" evidence="1">
    <location>
        <begin position="141"/>
        <end position="177"/>
    </location>
</feature>
<evidence type="ECO:0000256" key="2">
    <source>
        <dbReference type="SAM" id="Phobius"/>
    </source>
</evidence>
<comment type="caution">
    <text evidence="3">The sequence shown here is derived from an EMBL/GenBank/DDBJ whole genome shotgun (WGS) entry which is preliminary data.</text>
</comment>
<evidence type="ECO:0000313" key="3">
    <source>
        <dbReference type="EMBL" id="TBL80227.1"/>
    </source>
</evidence>
<name>A0A4Q9DWV0_9BACL</name>
<dbReference type="InterPro" id="IPR014717">
    <property type="entry name" value="Transl_elong_EF1B/ribsomal_bS6"/>
</dbReference>
<reference evidence="3 4" key="1">
    <citation type="submission" date="2019-02" db="EMBL/GenBank/DDBJ databases">
        <title>Paenibacillus sp. nov., isolated from surface-sterilized tissue of Thalictrum simplex L.</title>
        <authorList>
            <person name="Tuo L."/>
        </authorList>
    </citation>
    <scope>NUCLEOTIDE SEQUENCE [LARGE SCALE GENOMIC DNA]</scope>
    <source>
        <strain evidence="3 4">N2SHLJ1</strain>
    </source>
</reference>
<dbReference type="Proteomes" id="UP000293142">
    <property type="component" value="Unassembled WGS sequence"/>
</dbReference>
<feature type="transmembrane region" description="Helical" evidence="2">
    <location>
        <begin position="20"/>
        <end position="40"/>
    </location>
</feature>
<evidence type="ECO:0000313" key="4">
    <source>
        <dbReference type="Proteomes" id="UP000293142"/>
    </source>
</evidence>
<gene>
    <name evidence="3" type="ORF">EYB31_07360</name>
</gene>
<dbReference type="EMBL" id="SIRE01000005">
    <property type="protein sequence ID" value="TBL80227.1"/>
    <property type="molecule type" value="Genomic_DNA"/>
</dbReference>
<dbReference type="AlphaFoldDB" id="A0A4Q9DWV0"/>
<evidence type="ECO:0000256" key="1">
    <source>
        <dbReference type="SAM" id="MobiDB-lite"/>
    </source>
</evidence>